<evidence type="ECO:0000313" key="3">
    <source>
        <dbReference type="EMBL" id="VDI31131.1"/>
    </source>
</evidence>
<keyword evidence="1" id="KW-0863">Zinc-finger</keyword>
<dbReference type="EMBL" id="UYJE01004762">
    <property type="protein sequence ID" value="VDI31131.1"/>
    <property type="molecule type" value="Genomic_DNA"/>
</dbReference>
<evidence type="ECO:0000256" key="1">
    <source>
        <dbReference type="PROSITE-ProRule" id="PRU00047"/>
    </source>
</evidence>
<reference evidence="3" key="1">
    <citation type="submission" date="2018-11" db="EMBL/GenBank/DDBJ databases">
        <authorList>
            <person name="Alioto T."/>
            <person name="Alioto T."/>
        </authorList>
    </citation>
    <scope>NUCLEOTIDE SEQUENCE</scope>
</reference>
<sequence length="315" mass="35344">MGQSSGTLSFSLDGYALLEYTILGTSGAFPQWILGADFEDQLHYIWSSFSALALDPGSPRKHSIALVGTPRWVDGKNGESFSFHMAQQNKPSKSALIHKKRKCDDSEPCRKMTVGPRFIVIKGTEEKPISKISPFVASESELTCLSQNPIRCFTCQKFGHGSKQCRGKQRCFKCSDEGHEGTNCHSESSKCVNCGESHFSSSRDCPVYLKEKNIIKIKTERNISYPEAKQIASVSNDLLVSNRPSYASKVVRSFSHENTQTRMTWPIDADNFKMLPVETEPTDRILIPRKPNIFQNQYSVNSIFPTELTIITKKK</sequence>
<proteinExistence type="predicted"/>
<evidence type="ECO:0000259" key="2">
    <source>
        <dbReference type="PROSITE" id="PS50158"/>
    </source>
</evidence>
<comment type="caution">
    <text evidence="3">The sequence shown here is derived from an EMBL/GenBank/DDBJ whole genome shotgun (WGS) entry which is preliminary data.</text>
</comment>
<feature type="domain" description="CCHC-type" evidence="2">
    <location>
        <begin position="170"/>
        <end position="184"/>
    </location>
</feature>
<organism evidence="3 4">
    <name type="scientific">Mytilus galloprovincialis</name>
    <name type="common">Mediterranean mussel</name>
    <dbReference type="NCBI Taxonomy" id="29158"/>
    <lineage>
        <taxon>Eukaryota</taxon>
        <taxon>Metazoa</taxon>
        <taxon>Spiralia</taxon>
        <taxon>Lophotrochozoa</taxon>
        <taxon>Mollusca</taxon>
        <taxon>Bivalvia</taxon>
        <taxon>Autobranchia</taxon>
        <taxon>Pteriomorphia</taxon>
        <taxon>Mytilida</taxon>
        <taxon>Mytiloidea</taxon>
        <taxon>Mytilidae</taxon>
        <taxon>Mytilinae</taxon>
        <taxon>Mytilus</taxon>
    </lineage>
</organism>
<keyword evidence="4" id="KW-1185">Reference proteome</keyword>
<gene>
    <name evidence="3" type="ORF">MGAL_10B083613</name>
</gene>
<name>A0A8B6E9G7_MYTGA</name>
<dbReference type="OrthoDB" id="4230923at2759"/>
<dbReference type="PROSITE" id="PS50158">
    <property type="entry name" value="ZF_CCHC"/>
    <property type="match status" value="1"/>
</dbReference>
<dbReference type="InterPro" id="IPR036875">
    <property type="entry name" value="Znf_CCHC_sf"/>
</dbReference>
<dbReference type="Gene3D" id="4.10.60.10">
    <property type="entry name" value="Zinc finger, CCHC-type"/>
    <property type="match status" value="1"/>
</dbReference>
<dbReference type="AlphaFoldDB" id="A0A8B6E9G7"/>
<dbReference type="SUPFAM" id="SSF57756">
    <property type="entry name" value="Retrovirus zinc finger-like domains"/>
    <property type="match status" value="1"/>
</dbReference>
<dbReference type="SMART" id="SM00343">
    <property type="entry name" value="ZnF_C2HC"/>
    <property type="match status" value="3"/>
</dbReference>
<dbReference type="Proteomes" id="UP000596742">
    <property type="component" value="Unassembled WGS sequence"/>
</dbReference>
<dbReference type="GO" id="GO:0003676">
    <property type="term" value="F:nucleic acid binding"/>
    <property type="evidence" value="ECO:0007669"/>
    <property type="project" value="InterPro"/>
</dbReference>
<keyword evidence="1" id="KW-0479">Metal-binding</keyword>
<accession>A0A8B6E9G7</accession>
<keyword evidence="1" id="KW-0862">Zinc</keyword>
<protein>
    <recommendedName>
        <fullName evidence="2">CCHC-type domain-containing protein</fullName>
    </recommendedName>
</protein>
<dbReference type="GO" id="GO:0008270">
    <property type="term" value="F:zinc ion binding"/>
    <property type="evidence" value="ECO:0007669"/>
    <property type="project" value="UniProtKB-KW"/>
</dbReference>
<dbReference type="InterPro" id="IPR001878">
    <property type="entry name" value="Znf_CCHC"/>
</dbReference>
<evidence type="ECO:0000313" key="4">
    <source>
        <dbReference type="Proteomes" id="UP000596742"/>
    </source>
</evidence>